<accession>A0A0F9PMC3</accession>
<name>A0A0F9PMC3_9ZZZZ</name>
<feature type="transmembrane region" description="Helical" evidence="1">
    <location>
        <begin position="51"/>
        <end position="69"/>
    </location>
</feature>
<dbReference type="AlphaFoldDB" id="A0A0F9PMC3"/>
<reference evidence="2" key="1">
    <citation type="journal article" date="2015" name="Nature">
        <title>Complex archaea that bridge the gap between prokaryotes and eukaryotes.</title>
        <authorList>
            <person name="Spang A."/>
            <person name="Saw J.H."/>
            <person name="Jorgensen S.L."/>
            <person name="Zaremba-Niedzwiedzka K."/>
            <person name="Martijn J."/>
            <person name="Lind A.E."/>
            <person name="van Eijk R."/>
            <person name="Schleper C."/>
            <person name="Guy L."/>
            <person name="Ettema T.J."/>
        </authorList>
    </citation>
    <scope>NUCLEOTIDE SEQUENCE</scope>
</reference>
<gene>
    <name evidence="2" type="ORF">LCGC14_0808810</name>
</gene>
<evidence type="ECO:0000256" key="1">
    <source>
        <dbReference type="SAM" id="Phobius"/>
    </source>
</evidence>
<sequence>MAMNNNFENDVKQQLDLSVTTLDAMTQSQLTQARYKALEQAKTKDTHLSRWFTGLASATIVTLLVMTIMPTNQTSSIPIPAIASSPAWILVSDTSDMNDLELYQYLDFYQWVEDTEGSNS</sequence>
<evidence type="ECO:0000313" key="2">
    <source>
        <dbReference type="EMBL" id="KKN32930.1"/>
    </source>
</evidence>
<comment type="caution">
    <text evidence="2">The sequence shown here is derived from an EMBL/GenBank/DDBJ whole genome shotgun (WGS) entry which is preliminary data.</text>
</comment>
<organism evidence="2">
    <name type="scientific">marine sediment metagenome</name>
    <dbReference type="NCBI Taxonomy" id="412755"/>
    <lineage>
        <taxon>unclassified sequences</taxon>
        <taxon>metagenomes</taxon>
        <taxon>ecological metagenomes</taxon>
    </lineage>
</organism>
<protein>
    <submittedName>
        <fullName evidence="2">Uncharacterized protein</fullName>
    </submittedName>
</protein>
<dbReference type="EMBL" id="LAZR01002218">
    <property type="protein sequence ID" value="KKN32930.1"/>
    <property type="molecule type" value="Genomic_DNA"/>
</dbReference>
<keyword evidence="1" id="KW-0812">Transmembrane</keyword>
<keyword evidence="1" id="KW-1133">Transmembrane helix</keyword>
<proteinExistence type="predicted"/>
<keyword evidence="1" id="KW-0472">Membrane</keyword>